<protein>
    <submittedName>
        <fullName evidence="1">Uncharacterized protein</fullName>
    </submittedName>
</protein>
<dbReference type="AlphaFoldDB" id="A0A0J7KTG5"/>
<evidence type="ECO:0000313" key="2">
    <source>
        <dbReference type="Proteomes" id="UP000036403"/>
    </source>
</evidence>
<organism evidence="1 2">
    <name type="scientific">Lasius niger</name>
    <name type="common">Black garden ant</name>
    <dbReference type="NCBI Taxonomy" id="67767"/>
    <lineage>
        <taxon>Eukaryota</taxon>
        <taxon>Metazoa</taxon>
        <taxon>Ecdysozoa</taxon>
        <taxon>Arthropoda</taxon>
        <taxon>Hexapoda</taxon>
        <taxon>Insecta</taxon>
        <taxon>Pterygota</taxon>
        <taxon>Neoptera</taxon>
        <taxon>Endopterygota</taxon>
        <taxon>Hymenoptera</taxon>
        <taxon>Apocrita</taxon>
        <taxon>Aculeata</taxon>
        <taxon>Formicoidea</taxon>
        <taxon>Formicidae</taxon>
        <taxon>Formicinae</taxon>
        <taxon>Lasius</taxon>
        <taxon>Lasius</taxon>
    </lineage>
</organism>
<proteinExistence type="predicted"/>
<accession>A0A0J7KTG5</accession>
<name>A0A0J7KTG5_LASNI</name>
<gene>
    <name evidence="1" type="ORF">RF55_6176</name>
</gene>
<keyword evidence="2" id="KW-1185">Reference proteome</keyword>
<comment type="caution">
    <text evidence="1">The sequence shown here is derived from an EMBL/GenBank/DDBJ whole genome shotgun (WGS) entry which is preliminary data.</text>
</comment>
<sequence>MPTETELKLGDVGLRVPNLSPINPVFQDTLKDLSDVIKKTNRSDLRGTPPSLSRLNRCLIHCRNFLLDCIQTIIFNPSGPGVLVHDATAFLIA</sequence>
<dbReference type="EMBL" id="LBMM01003281">
    <property type="protein sequence ID" value="KMQ93712.1"/>
    <property type="molecule type" value="Genomic_DNA"/>
</dbReference>
<dbReference type="Proteomes" id="UP000036403">
    <property type="component" value="Unassembled WGS sequence"/>
</dbReference>
<reference evidence="1 2" key="1">
    <citation type="submission" date="2015-04" db="EMBL/GenBank/DDBJ databases">
        <title>Lasius niger genome sequencing.</title>
        <authorList>
            <person name="Konorov E.A."/>
            <person name="Nikitin M.A."/>
            <person name="Kirill M.V."/>
            <person name="Chang P."/>
        </authorList>
    </citation>
    <scope>NUCLEOTIDE SEQUENCE [LARGE SCALE GENOMIC DNA]</scope>
    <source>
        <tissue evidence="1">Whole</tissue>
    </source>
</reference>
<evidence type="ECO:0000313" key="1">
    <source>
        <dbReference type="EMBL" id="KMQ93712.1"/>
    </source>
</evidence>
<dbReference type="PaxDb" id="67767-A0A0J7KTG5"/>